<evidence type="ECO:0000313" key="2">
    <source>
        <dbReference type="Proteomes" id="UP000736335"/>
    </source>
</evidence>
<protein>
    <submittedName>
        <fullName evidence="1">Uncharacterized protein</fullName>
    </submittedName>
</protein>
<dbReference type="EMBL" id="WIUZ02000009">
    <property type="protein sequence ID" value="KAF9783749.1"/>
    <property type="molecule type" value="Genomic_DNA"/>
</dbReference>
<name>A0A9P6L619_9AGAM</name>
<accession>A0A9P6L619</accession>
<proteinExistence type="predicted"/>
<reference evidence="1" key="2">
    <citation type="submission" date="2020-11" db="EMBL/GenBank/DDBJ databases">
        <authorList>
            <consortium name="DOE Joint Genome Institute"/>
            <person name="Kuo A."/>
            <person name="Miyauchi S."/>
            <person name="Kiss E."/>
            <person name="Drula E."/>
            <person name="Kohler A."/>
            <person name="Sanchez-Garcia M."/>
            <person name="Andreopoulos B."/>
            <person name="Barry K.W."/>
            <person name="Bonito G."/>
            <person name="Buee M."/>
            <person name="Carver A."/>
            <person name="Chen C."/>
            <person name="Cichocki N."/>
            <person name="Clum A."/>
            <person name="Culley D."/>
            <person name="Crous P.W."/>
            <person name="Fauchery L."/>
            <person name="Girlanda M."/>
            <person name="Hayes R."/>
            <person name="Keri Z."/>
            <person name="Labutti K."/>
            <person name="Lipzen A."/>
            <person name="Lombard V."/>
            <person name="Magnuson J."/>
            <person name="Maillard F."/>
            <person name="Morin E."/>
            <person name="Murat C."/>
            <person name="Nolan M."/>
            <person name="Ohm R."/>
            <person name="Pangilinan J."/>
            <person name="Pereira M."/>
            <person name="Perotto S."/>
            <person name="Peter M."/>
            <person name="Riley R."/>
            <person name="Sitrit Y."/>
            <person name="Stielow B."/>
            <person name="Szollosi G."/>
            <person name="Zifcakova L."/>
            <person name="Stursova M."/>
            <person name="Spatafora J.W."/>
            <person name="Tedersoo L."/>
            <person name="Vaario L.-M."/>
            <person name="Yamada A."/>
            <person name="Yan M."/>
            <person name="Wang P."/>
            <person name="Xu J."/>
            <person name="Bruns T."/>
            <person name="Baldrian P."/>
            <person name="Vilgalys R."/>
            <person name="Henrissat B."/>
            <person name="Grigoriev I.V."/>
            <person name="Hibbett D."/>
            <person name="Nagy L.G."/>
            <person name="Martin F.M."/>
        </authorList>
    </citation>
    <scope>NUCLEOTIDE SEQUENCE</scope>
    <source>
        <strain evidence="1">UH-Tt-Lm1</strain>
    </source>
</reference>
<reference evidence="1" key="1">
    <citation type="journal article" date="2020" name="Nat. Commun.">
        <title>Large-scale genome sequencing of mycorrhizal fungi provides insights into the early evolution of symbiotic traits.</title>
        <authorList>
            <person name="Miyauchi S."/>
            <person name="Kiss E."/>
            <person name="Kuo A."/>
            <person name="Drula E."/>
            <person name="Kohler A."/>
            <person name="Sanchez-Garcia M."/>
            <person name="Morin E."/>
            <person name="Andreopoulos B."/>
            <person name="Barry K.W."/>
            <person name="Bonito G."/>
            <person name="Buee M."/>
            <person name="Carver A."/>
            <person name="Chen C."/>
            <person name="Cichocki N."/>
            <person name="Clum A."/>
            <person name="Culley D."/>
            <person name="Crous P.W."/>
            <person name="Fauchery L."/>
            <person name="Girlanda M."/>
            <person name="Hayes R.D."/>
            <person name="Keri Z."/>
            <person name="LaButti K."/>
            <person name="Lipzen A."/>
            <person name="Lombard V."/>
            <person name="Magnuson J."/>
            <person name="Maillard F."/>
            <person name="Murat C."/>
            <person name="Nolan M."/>
            <person name="Ohm R.A."/>
            <person name="Pangilinan J."/>
            <person name="Pereira M.F."/>
            <person name="Perotto S."/>
            <person name="Peter M."/>
            <person name="Pfister S."/>
            <person name="Riley R."/>
            <person name="Sitrit Y."/>
            <person name="Stielow J.B."/>
            <person name="Szollosi G."/>
            <person name="Zifcakova L."/>
            <person name="Stursova M."/>
            <person name="Spatafora J.W."/>
            <person name="Tedersoo L."/>
            <person name="Vaario L.M."/>
            <person name="Yamada A."/>
            <person name="Yan M."/>
            <person name="Wang P."/>
            <person name="Xu J."/>
            <person name="Bruns T."/>
            <person name="Baldrian P."/>
            <person name="Vilgalys R."/>
            <person name="Dunand C."/>
            <person name="Henrissat B."/>
            <person name="Grigoriev I.V."/>
            <person name="Hibbett D."/>
            <person name="Nagy L.G."/>
            <person name="Martin F.M."/>
        </authorList>
    </citation>
    <scope>NUCLEOTIDE SEQUENCE</scope>
    <source>
        <strain evidence="1">UH-Tt-Lm1</strain>
    </source>
</reference>
<keyword evidence="2" id="KW-1185">Reference proteome</keyword>
<organism evidence="1 2">
    <name type="scientific">Thelephora terrestris</name>
    <dbReference type="NCBI Taxonomy" id="56493"/>
    <lineage>
        <taxon>Eukaryota</taxon>
        <taxon>Fungi</taxon>
        <taxon>Dikarya</taxon>
        <taxon>Basidiomycota</taxon>
        <taxon>Agaricomycotina</taxon>
        <taxon>Agaricomycetes</taxon>
        <taxon>Thelephorales</taxon>
        <taxon>Thelephoraceae</taxon>
        <taxon>Thelephora</taxon>
    </lineage>
</organism>
<dbReference type="AlphaFoldDB" id="A0A9P6L619"/>
<evidence type="ECO:0000313" key="1">
    <source>
        <dbReference type="EMBL" id="KAF9783749.1"/>
    </source>
</evidence>
<gene>
    <name evidence="1" type="ORF">BJ322DRAFT_1125250</name>
</gene>
<sequence>MQNFYEEEAQRRTQRFRTTEKRLEQTEELLATRSAELTGAQAFLSTADRLSEAEVLDIVRDLNENIYQVAVNLTEGWEKSQSSQATNSVNVDSAPLAHVPALAQLARNRDPVGLTFQLQSCFCYQVARMTSRWAHYPELIPFGSVYQRLSDSEGQAVSAGWRSLTHTYLSLPPPHSAPLVEELANILDETGSFSSKEQSLELVEALALGGIESIIRIALRLECAFMKDVSSSDMSLLFETPGTAFDSARMVNEFEPNGSPANPDQGDGVAGVTELGVGRSVCGGPGQTRRVDVLLKTKVVLEKDVMGSGMPESRDSDID</sequence>
<comment type="caution">
    <text evidence="1">The sequence shown here is derived from an EMBL/GenBank/DDBJ whole genome shotgun (WGS) entry which is preliminary data.</text>
</comment>
<dbReference type="OrthoDB" id="3147752at2759"/>
<dbReference type="Proteomes" id="UP000736335">
    <property type="component" value="Unassembled WGS sequence"/>
</dbReference>